<evidence type="ECO:0000256" key="1">
    <source>
        <dbReference type="SAM" id="Phobius"/>
    </source>
</evidence>
<accession>A0A1G2DCR0</accession>
<feature type="transmembrane region" description="Helical" evidence="1">
    <location>
        <begin position="69"/>
        <end position="90"/>
    </location>
</feature>
<gene>
    <name evidence="2" type="ORF">A2942_04275</name>
</gene>
<feature type="transmembrane region" description="Helical" evidence="1">
    <location>
        <begin position="38"/>
        <end position="57"/>
    </location>
</feature>
<proteinExistence type="predicted"/>
<name>A0A1G2DCR0_9BACT</name>
<protein>
    <submittedName>
        <fullName evidence="2">Uncharacterized protein</fullName>
    </submittedName>
</protein>
<dbReference type="Proteomes" id="UP000178534">
    <property type="component" value="Unassembled WGS sequence"/>
</dbReference>
<organism evidence="2 3">
    <name type="scientific">Candidatus Lloydbacteria bacterium RIFCSPLOWO2_01_FULL_50_20</name>
    <dbReference type="NCBI Taxonomy" id="1798665"/>
    <lineage>
        <taxon>Bacteria</taxon>
        <taxon>Candidatus Lloydiibacteriota</taxon>
    </lineage>
</organism>
<evidence type="ECO:0000313" key="3">
    <source>
        <dbReference type="Proteomes" id="UP000178534"/>
    </source>
</evidence>
<dbReference type="EMBL" id="MHLP01000037">
    <property type="protein sequence ID" value="OGZ11435.1"/>
    <property type="molecule type" value="Genomic_DNA"/>
</dbReference>
<feature type="transmembrane region" description="Helical" evidence="1">
    <location>
        <begin position="6"/>
        <end position="26"/>
    </location>
</feature>
<reference evidence="2 3" key="1">
    <citation type="journal article" date="2016" name="Nat. Commun.">
        <title>Thousands of microbial genomes shed light on interconnected biogeochemical processes in an aquifer system.</title>
        <authorList>
            <person name="Anantharaman K."/>
            <person name="Brown C.T."/>
            <person name="Hug L.A."/>
            <person name="Sharon I."/>
            <person name="Castelle C.J."/>
            <person name="Probst A.J."/>
            <person name="Thomas B.C."/>
            <person name="Singh A."/>
            <person name="Wilkins M.J."/>
            <person name="Karaoz U."/>
            <person name="Brodie E.L."/>
            <person name="Williams K.H."/>
            <person name="Hubbard S.S."/>
            <person name="Banfield J.F."/>
        </authorList>
    </citation>
    <scope>NUCLEOTIDE SEQUENCE [LARGE SCALE GENOMIC DNA]</scope>
</reference>
<dbReference type="AlphaFoldDB" id="A0A1G2DCR0"/>
<comment type="caution">
    <text evidence="2">The sequence shown here is derived from an EMBL/GenBank/DDBJ whole genome shotgun (WGS) entry which is preliminary data.</text>
</comment>
<keyword evidence="1" id="KW-0472">Membrane</keyword>
<evidence type="ECO:0000313" key="2">
    <source>
        <dbReference type="EMBL" id="OGZ11435.1"/>
    </source>
</evidence>
<sequence length="97" mass="11688">MDTLYDVLIVFLPTLPLFLFSLITYWMQDEIYRAWFRFARWWIPLSMLLIFLAPDYSGDWLFPTDKGRIAFLVSLLFVVISIVLIAYRFYTMRKKSS</sequence>
<keyword evidence="1" id="KW-1133">Transmembrane helix</keyword>
<keyword evidence="1" id="KW-0812">Transmembrane</keyword>